<evidence type="ECO:0000259" key="3">
    <source>
        <dbReference type="Pfam" id="PF00294"/>
    </source>
</evidence>
<dbReference type="SUPFAM" id="SSF53613">
    <property type="entry name" value="Ribokinase-like"/>
    <property type="match status" value="1"/>
</dbReference>
<evidence type="ECO:0000313" key="5">
    <source>
        <dbReference type="Proteomes" id="UP000034034"/>
    </source>
</evidence>
<evidence type="ECO:0000256" key="2">
    <source>
        <dbReference type="ARBA" id="ARBA00022777"/>
    </source>
</evidence>
<dbReference type="EMBL" id="CP009922">
    <property type="protein sequence ID" value="AKG46049.1"/>
    <property type="molecule type" value="Genomic_DNA"/>
</dbReference>
<protein>
    <submittedName>
        <fullName evidence="4">Acarbose-7-kinase</fullName>
    </submittedName>
</protein>
<dbReference type="Gene3D" id="3.40.1190.20">
    <property type="match status" value="1"/>
</dbReference>
<dbReference type="AlphaFoldDB" id="A0A0F7FZ03"/>
<evidence type="ECO:0000313" key="4">
    <source>
        <dbReference type="EMBL" id="AKG46049.1"/>
    </source>
</evidence>
<dbReference type="RefSeq" id="WP_030730489.1">
    <property type="nucleotide sequence ID" value="NZ_CP009922.3"/>
</dbReference>
<dbReference type="InterPro" id="IPR029056">
    <property type="entry name" value="Ribokinase-like"/>
</dbReference>
<evidence type="ECO:0000256" key="1">
    <source>
        <dbReference type="ARBA" id="ARBA00022679"/>
    </source>
</evidence>
<dbReference type="KEGG" id="sxi:SXIM_46650"/>
<dbReference type="PATRIC" id="fig|408015.6.peg.4722"/>
<keyword evidence="5" id="KW-1185">Reference proteome</keyword>
<dbReference type="GO" id="GO:0016301">
    <property type="term" value="F:kinase activity"/>
    <property type="evidence" value="ECO:0007669"/>
    <property type="project" value="UniProtKB-KW"/>
</dbReference>
<organism evidence="4 5">
    <name type="scientific">Streptomyces xiamenensis</name>
    <dbReference type="NCBI Taxonomy" id="408015"/>
    <lineage>
        <taxon>Bacteria</taxon>
        <taxon>Bacillati</taxon>
        <taxon>Actinomycetota</taxon>
        <taxon>Actinomycetes</taxon>
        <taxon>Kitasatosporales</taxon>
        <taxon>Streptomycetaceae</taxon>
        <taxon>Streptomyces</taxon>
    </lineage>
</organism>
<keyword evidence="1" id="KW-0808">Transferase</keyword>
<dbReference type="Pfam" id="PF00294">
    <property type="entry name" value="PfkB"/>
    <property type="match status" value="1"/>
</dbReference>
<dbReference type="Proteomes" id="UP000034034">
    <property type="component" value="Chromosome"/>
</dbReference>
<dbReference type="STRING" id="408015.SXIM_46650"/>
<feature type="domain" description="Carbohydrate kinase PfkB" evidence="3">
    <location>
        <begin position="196"/>
        <end position="291"/>
    </location>
</feature>
<accession>A0A0F7FZ03</accession>
<name>A0A0F7FZ03_9ACTN</name>
<dbReference type="InterPro" id="IPR011611">
    <property type="entry name" value="PfkB_dom"/>
</dbReference>
<reference evidence="4" key="1">
    <citation type="submission" date="2019-08" db="EMBL/GenBank/DDBJ databases">
        <title>Complete genome sequence of a mangrove-derived Streptomyces xiamenensis.</title>
        <authorList>
            <person name="Xu J."/>
        </authorList>
    </citation>
    <scope>NUCLEOTIDE SEQUENCE</scope>
    <source>
        <strain evidence="4">318</strain>
    </source>
</reference>
<dbReference type="PANTHER" id="PTHR10584:SF166">
    <property type="entry name" value="RIBOKINASE"/>
    <property type="match status" value="1"/>
</dbReference>
<keyword evidence="2" id="KW-0418">Kinase</keyword>
<dbReference type="HOGENOM" id="CLU_027634_12_0_11"/>
<gene>
    <name evidence="4" type="ORF">SXIM_46650</name>
</gene>
<proteinExistence type="predicted"/>
<dbReference type="PANTHER" id="PTHR10584">
    <property type="entry name" value="SUGAR KINASE"/>
    <property type="match status" value="1"/>
</dbReference>
<sequence>MGNTNEPPYDVLVVGAAGVDTIVRVPRLEVPDADLLHVPPIRDYVAHTGTGAALGFHALGLRTHFLDFLGEDLQGDLIRRRFTSAGLGFDVLPAPNGTPRSVNLVDEAGRRFSFYDGRHPADLLLPPEFVGPHLDRARHVHVCRSGFNRELFGELERRGLPSSTDLHAWDGVNPDSHPWAFRTDYVFLSAAGLRGRIEETLRLILERGKARLAVATDGERGCHLLSREGDGAVQHFPAVTPAAPVVDSNGAGDAFVTAFLYTLFAGGGLGECARAGTVSGAFACTQVGTHERQMTAAELAAELAGAGGGDGAAAVSPA</sequence>